<keyword evidence="2" id="KW-1185">Reference proteome</keyword>
<dbReference type="Proteomes" id="UP000789702">
    <property type="component" value="Unassembled WGS sequence"/>
</dbReference>
<evidence type="ECO:0000313" key="1">
    <source>
        <dbReference type="EMBL" id="CAG8618533.1"/>
    </source>
</evidence>
<sequence>MEEFSNGDSKVNDSTITNSSADNAPNDTNVDNVQPVVKAEEELPTTAKSETMTSEAPKADIEPREILISHAVKFLSNSSILEADDEKKIQFLLGKGLTRKEIDIAKERATQVQMSTTPTATASITTPIPPAVPPRTYASTMPVARTPLWKQLAFVLLITGTFSAFMIAVIKKFLGPMVTSIIFAKQQLYSHQLSLFRKFNEALLSFVSLLRTPRMSSHDDSKINSDSDEELPTPTDQDEISTPPSLLAPLSTDLTTLAERLNTYQQNLEKNNDLSDLKLSVNTLTAYLTENTYPYKIWTNSERGDSAVARFKEEIRGLKGLLINRRNFPKIPATPTTYSSTSKPPTEPQIQEIE</sequence>
<reference evidence="1" key="1">
    <citation type="submission" date="2021-06" db="EMBL/GenBank/DDBJ databases">
        <authorList>
            <person name="Kallberg Y."/>
            <person name="Tangrot J."/>
            <person name="Rosling A."/>
        </authorList>
    </citation>
    <scope>NUCLEOTIDE SEQUENCE</scope>
    <source>
        <strain evidence="1">IL203A</strain>
    </source>
</reference>
<name>A0ACA9MZN9_9GLOM</name>
<protein>
    <submittedName>
        <fullName evidence="1">14393_t:CDS:1</fullName>
    </submittedName>
</protein>
<accession>A0ACA9MZN9</accession>
<dbReference type="EMBL" id="CAJVPU010011875">
    <property type="protein sequence ID" value="CAG8618533.1"/>
    <property type="molecule type" value="Genomic_DNA"/>
</dbReference>
<comment type="caution">
    <text evidence="1">The sequence shown here is derived from an EMBL/GenBank/DDBJ whole genome shotgun (WGS) entry which is preliminary data.</text>
</comment>
<proteinExistence type="predicted"/>
<organism evidence="1 2">
    <name type="scientific">Dentiscutata heterogama</name>
    <dbReference type="NCBI Taxonomy" id="1316150"/>
    <lineage>
        <taxon>Eukaryota</taxon>
        <taxon>Fungi</taxon>
        <taxon>Fungi incertae sedis</taxon>
        <taxon>Mucoromycota</taxon>
        <taxon>Glomeromycotina</taxon>
        <taxon>Glomeromycetes</taxon>
        <taxon>Diversisporales</taxon>
        <taxon>Gigasporaceae</taxon>
        <taxon>Dentiscutata</taxon>
    </lineage>
</organism>
<gene>
    <name evidence="1" type="ORF">DHETER_LOCUS7920</name>
</gene>
<evidence type="ECO:0000313" key="2">
    <source>
        <dbReference type="Proteomes" id="UP000789702"/>
    </source>
</evidence>